<dbReference type="SUPFAM" id="SSF56672">
    <property type="entry name" value="DNA/RNA polymerases"/>
    <property type="match status" value="1"/>
</dbReference>
<accession>V8NGE2</accession>
<dbReference type="AlphaFoldDB" id="V8NGE2"/>
<evidence type="ECO:0000313" key="3">
    <source>
        <dbReference type="Proteomes" id="UP000018936"/>
    </source>
</evidence>
<sequence length="619" mass="69846">MWLPSTQQSPPFSPPLQGGSGPIWSPPIGRAWIKAMHDHRLQSIHDGNATRRMVYLAEILEPTNELEGVNFEIPKRRNQPPAIAATSRNMGQVRKQLQLQKVSHCRAFLESLDELPPHRPIDGVIEIVPGAKLPKPKLYSMSLREFEKLYAFIDKKLAQGFIQPARLKITALDILAHLSKGKIFPKLDLKNGGGGYYQVKIKEGDERKTAFNCPLGCFQFNMLPFGLQGAPAVGVKLDFIEGHVRVLFDLRELGRRGQGGRGQLNVTSRLFLAVTDSCSPLPVKMELGRPHSLPGLHFWPRQHPATLCQQKFTQPALHPETVADANLTNMRTGGVGMGSRRRERSTNPVVASPKTTFLLFLTQPPGWLLRGWEGVHTWGYPPQASSWAQPNGSEGTQSGQVDQLTGVFGEGALPFTKPDPWDGHASFFTPPPEWCHQRLSLKSILRVATVPCARFKDAWKTLFNESYQWHHSAGGVKKLRAVGKWGWPSSKKVVALLPKTLAHQVVNLPTLRSFAVLWLNPTARLLRVSHSCTTEDILALAHACRCAHARERNEKRGEKERNEKMMGRKKKQMRERRGERKKEKEGKKKIRNEGENEREEKEREKMRERRGERGIGREK</sequence>
<dbReference type="PANTHER" id="PTHR24559:SF440">
    <property type="entry name" value="RIBONUCLEASE H"/>
    <property type="match status" value="1"/>
</dbReference>
<feature type="compositionally biased region" description="Basic and acidic residues" evidence="1">
    <location>
        <begin position="575"/>
        <end position="619"/>
    </location>
</feature>
<dbReference type="PANTHER" id="PTHR24559">
    <property type="entry name" value="TRANSPOSON TY3-I GAG-POL POLYPROTEIN"/>
    <property type="match status" value="1"/>
</dbReference>
<dbReference type="EMBL" id="AZIM01003986">
    <property type="protein sequence ID" value="ETE61349.1"/>
    <property type="molecule type" value="Genomic_DNA"/>
</dbReference>
<feature type="compositionally biased region" description="Low complexity" evidence="1">
    <location>
        <begin position="1"/>
        <end position="10"/>
    </location>
</feature>
<dbReference type="InterPro" id="IPR053134">
    <property type="entry name" value="RNA-dir_DNA_polymerase"/>
</dbReference>
<gene>
    <name evidence="2" type="primary">Tf2-1</name>
    <name evidence="2" type="ORF">L345_12903</name>
</gene>
<name>V8NGE2_OPHHA</name>
<feature type="region of interest" description="Disordered" evidence="1">
    <location>
        <begin position="329"/>
        <end position="348"/>
    </location>
</feature>
<dbReference type="Gene3D" id="3.10.10.10">
    <property type="entry name" value="HIV Type 1 Reverse Transcriptase, subunit A, domain 1"/>
    <property type="match status" value="1"/>
</dbReference>
<proteinExistence type="predicted"/>
<organism evidence="2 3">
    <name type="scientific">Ophiophagus hannah</name>
    <name type="common">King cobra</name>
    <name type="synonym">Naja hannah</name>
    <dbReference type="NCBI Taxonomy" id="8665"/>
    <lineage>
        <taxon>Eukaryota</taxon>
        <taxon>Metazoa</taxon>
        <taxon>Chordata</taxon>
        <taxon>Craniata</taxon>
        <taxon>Vertebrata</taxon>
        <taxon>Euteleostomi</taxon>
        <taxon>Lepidosauria</taxon>
        <taxon>Squamata</taxon>
        <taxon>Bifurcata</taxon>
        <taxon>Unidentata</taxon>
        <taxon>Episquamata</taxon>
        <taxon>Toxicofera</taxon>
        <taxon>Serpentes</taxon>
        <taxon>Colubroidea</taxon>
        <taxon>Elapidae</taxon>
        <taxon>Elapinae</taxon>
        <taxon>Ophiophagus</taxon>
    </lineage>
</organism>
<evidence type="ECO:0000256" key="1">
    <source>
        <dbReference type="SAM" id="MobiDB-lite"/>
    </source>
</evidence>
<protein>
    <submittedName>
        <fullName evidence="2">Tf2-1</fullName>
    </submittedName>
</protein>
<evidence type="ECO:0000313" key="2">
    <source>
        <dbReference type="EMBL" id="ETE61349.1"/>
    </source>
</evidence>
<dbReference type="Proteomes" id="UP000018936">
    <property type="component" value="Unassembled WGS sequence"/>
</dbReference>
<dbReference type="InterPro" id="IPR043502">
    <property type="entry name" value="DNA/RNA_pol_sf"/>
</dbReference>
<dbReference type="OrthoDB" id="8000983at2759"/>
<keyword evidence="3" id="KW-1185">Reference proteome</keyword>
<feature type="region of interest" description="Disordered" evidence="1">
    <location>
        <begin position="550"/>
        <end position="619"/>
    </location>
</feature>
<feature type="compositionally biased region" description="Basic and acidic residues" evidence="1">
    <location>
        <begin position="550"/>
        <end position="566"/>
    </location>
</feature>
<feature type="non-terminal residue" evidence="2">
    <location>
        <position position="1"/>
    </location>
</feature>
<reference evidence="2 3" key="1">
    <citation type="journal article" date="2013" name="Proc. Natl. Acad. Sci. U.S.A.">
        <title>The king cobra genome reveals dynamic gene evolution and adaptation in the snake venom system.</title>
        <authorList>
            <person name="Vonk F.J."/>
            <person name="Casewell N.R."/>
            <person name="Henkel C.V."/>
            <person name="Heimberg A.M."/>
            <person name="Jansen H.J."/>
            <person name="McCleary R.J."/>
            <person name="Kerkkamp H.M."/>
            <person name="Vos R.A."/>
            <person name="Guerreiro I."/>
            <person name="Calvete J.J."/>
            <person name="Wuster W."/>
            <person name="Woods A.E."/>
            <person name="Logan J.M."/>
            <person name="Harrison R.A."/>
            <person name="Castoe T.A."/>
            <person name="de Koning A.P."/>
            <person name="Pollock D.D."/>
            <person name="Yandell M."/>
            <person name="Calderon D."/>
            <person name="Renjifo C."/>
            <person name="Currier R.B."/>
            <person name="Salgado D."/>
            <person name="Pla D."/>
            <person name="Sanz L."/>
            <person name="Hyder A.S."/>
            <person name="Ribeiro J.M."/>
            <person name="Arntzen J.W."/>
            <person name="van den Thillart G.E."/>
            <person name="Boetzer M."/>
            <person name="Pirovano W."/>
            <person name="Dirks R.P."/>
            <person name="Spaink H.P."/>
            <person name="Duboule D."/>
            <person name="McGlinn E."/>
            <person name="Kini R.M."/>
            <person name="Richardson M.K."/>
        </authorList>
    </citation>
    <scope>NUCLEOTIDE SEQUENCE</scope>
    <source>
        <tissue evidence="2">Blood</tissue>
    </source>
</reference>
<comment type="caution">
    <text evidence="2">The sequence shown here is derived from an EMBL/GenBank/DDBJ whole genome shotgun (WGS) entry which is preliminary data.</text>
</comment>
<feature type="region of interest" description="Disordered" evidence="1">
    <location>
        <begin position="1"/>
        <end position="20"/>
    </location>
</feature>